<dbReference type="Proteomes" id="UP000050525">
    <property type="component" value="Unassembled WGS sequence"/>
</dbReference>
<proteinExistence type="predicted"/>
<dbReference type="AlphaFoldDB" id="A0A151MZI8"/>
<keyword evidence="2" id="KW-1185">Reference proteome</keyword>
<dbReference type="SUPFAM" id="SSF56574">
    <property type="entry name" value="Serpins"/>
    <property type="match status" value="1"/>
</dbReference>
<evidence type="ECO:0000313" key="2">
    <source>
        <dbReference type="Proteomes" id="UP000050525"/>
    </source>
</evidence>
<dbReference type="InterPro" id="IPR036186">
    <property type="entry name" value="Serpin_sf"/>
</dbReference>
<organism evidence="1 2">
    <name type="scientific">Alligator mississippiensis</name>
    <name type="common">American alligator</name>
    <dbReference type="NCBI Taxonomy" id="8496"/>
    <lineage>
        <taxon>Eukaryota</taxon>
        <taxon>Metazoa</taxon>
        <taxon>Chordata</taxon>
        <taxon>Craniata</taxon>
        <taxon>Vertebrata</taxon>
        <taxon>Euteleostomi</taxon>
        <taxon>Archelosauria</taxon>
        <taxon>Archosauria</taxon>
        <taxon>Crocodylia</taxon>
        <taxon>Alligatoridae</taxon>
        <taxon>Alligatorinae</taxon>
        <taxon>Alligator</taxon>
    </lineage>
</organism>
<protein>
    <submittedName>
        <fullName evidence="1">Uncharacterized protein</fullName>
    </submittedName>
</protein>
<comment type="caution">
    <text evidence="1">The sequence shown here is derived from an EMBL/GenBank/DDBJ whole genome shotgun (WGS) entry which is preliminary data.</text>
</comment>
<sequence length="87" mass="10077">MVERPTLLKKLLFCYLKCEETGEVHSQFQALLSAINKPSTNFSLSIANRLYRAKGFHFLEKPLAKKDLDKKKEITPQNKNIDKIIKN</sequence>
<evidence type="ECO:0000313" key="1">
    <source>
        <dbReference type="EMBL" id="KYO29930.1"/>
    </source>
</evidence>
<dbReference type="EMBL" id="AKHW03004451">
    <property type="protein sequence ID" value="KYO29930.1"/>
    <property type="molecule type" value="Genomic_DNA"/>
</dbReference>
<dbReference type="Gene3D" id="3.30.497.10">
    <property type="entry name" value="Antithrombin, subunit I, domain 2"/>
    <property type="match status" value="1"/>
</dbReference>
<accession>A0A151MZI8</accession>
<dbReference type="InterPro" id="IPR042178">
    <property type="entry name" value="Serpin_sf_1"/>
</dbReference>
<name>A0A151MZI8_ALLMI</name>
<gene>
    <name evidence="1" type="ORF">Y1Q_0011018</name>
</gene>
<reference evidence="1 2" key="1">
    <citation type="journal article" date="2012" name="Genome Biol.">
        <title>Sequencing three crocodilian genomes to illuminate the evolution of archosaurs and amniotes.</title>
        <authorList>
            <person name="St John J.A."/>
            <person name="Braun E.L."/>
            <person name="Isberg S.R."/>
            <person name="Miles L.G."/>
            <person name="Chong A.Y."/>
            <person name="Gongora J."/>
            <person name="Dalzell P."/>
            <person name="Moran C."/>
            <person name="Bed'hom B."/>
            <person name="Abzhanov A."/>
            <person name="Burgess S.C."/>
            <person name="Cooksey A.M."/>
            <person name="Castoe T.A."/>
            <person name="Crawford N.G."/>
            <person name="Densmore L.D."/>
            <person name="Drew J.C."/>
            <person name="Edwards S.V."/>
            <person name="Faircloth B.C."/>
            <person name="Fujita M.K."/>
            <person name="Greenwold M.J."/>
            <person name="Hoffmann F.G."/>
            <person name="Howard J.M."/>
            <person name="Iguchi T."/>
            <person name="Janes D.E."/>
            <person name="Khan S.Y."/>
            <person name="Kohno S."/>
            <person name="de Koning A.J."/>
            <person name="Lance S.L."/>
            <person name="McCarthy F.M."/>
            <person name="McCormack J.E."/>
            <person name="Merchant M.E."/>
            <person name="Peterson D.G."/>
            <person name="Pollock D.D."/>
            <person name="Pourmand N."/>
            <person name="Raney B.J."/>
            <person name="Roessler K.A."/>
            <person name="Sanford J.R."/>
            <person name="Sawyer R.H."/>
            <person name="Schmidt C.J."/>
            <person name="Triplett E.W."/>
            <person name="Tuberville T.D."/>
            <person name="Venegas-Anaya M."/>
            <person name="Howard J.T."/>
            <person name="Jarvis E.D."/>
            <person name="Guillette L.J.Jr."/>
            <person name="Glenn T.C."/>
            <person name="Green R.E."/>
            <person name="Ray D.A."/>
        </authorList>
    </citation>
    <scope>NUCLEOTIDE SEQUENCE [LARGE SCALE GENOMIC DNA]</scope>
    <source>
        <strain evidence="1">KSC_2009_1</strain>
    </source>
</reference>